<feature type="compositionally biased region" description="Acidic residues" evidence="1">
    <location>
        <begin position="34"/>
        <end position="46"/>
    </location>
</feature>
<protein>
    <submittedName>
        <fullName evidence="2">Uncharacterized protein</fullName>
    </submittedName>
</protein>
<evidence type="ECO:0000313" key="2">
    <source>
        <dbReference type="EMBL" id="KAL0156560.1"/>
    </source>
</evidence>
<dbReference type="Proteomes" id="UP001529510">
    <property type="component" value="Unassembled WGS sequence"/>
</dbReference>
<accession>A0ABD0N324</accession>
<keyword evidence="3" id="KW-1185">Reference proteome</keyword>
<gene>
    <name evidence="2" type="ORF">M9458_047806</name>
</gene>
<feature type="region of interest" description="Disordered" evidence="1">
    <location>
        <begin position="67"/>
        <end position="99"/>
    </location>
</feature>
<organism evidence="2 3">
    <name type="scientific">Cirrhinus mrigala</name>
    <name type="common">Mrigala</name>
    <dbReference type="NCBI Taxonomy" id="683832"/>
    <lineage>
        <taxon>Eukaryota</taxon>
        <taxon>Metazoa</taxon>
        <taxon>Chordata</taxon>
        <taxon>Craniata</taxon>
        <taxon>Vertebrata</taxon>
        <taxon>Euteleostomi</taxon>
        <taxon>Actinopterygii</taxon>
        <taxon>Neopterygii</taxon>
        <taxon>Teleostei</taxon>
        <taxon>Ostariophysi</taxon>
        <taxon>Cypriniformes</taxon>
        <taxon>Cyprinidae</taxon>
        <taxon>Labeoninae</taxon>
        <taxon>Labeonini</taxon>
        <taxon>Cirrhinus</taxon>
    </lineage>
</organism>
<proteinExistence type="predicted"/>
<dbReference type="EMBL" id="JAMKFB020000024">
    <property type="protein sequence ID" value="KAL0156560.1"/>
    <property type="molecule type" value="Genomic_DNA"/>
</dbReference>
<feature type="region of interest" description="Disordered" evidence="1">
    <location>
        <begin position="24"/>
        <end position="47"/>
    </location>
</feature>
<dbReference type="AlphaFoldDB" id="A0ABD0N324"/>
<name>A0ABD0N324_CIRMR</name>
<evidence type="ECO:0000256" key="1">
    <source>
        <dbReference type="SAM" id="MobiDB-lite"/>
    </source>
</evidence>
<feature type="non-terminal residue" evidence="2">
    <location>
        <position position="1"/>
    </location>
</feature>
<evidence type="ECO:0000313" key="3">
    <source>
        <dbReference type="Proteomes" id="UP001529510"/>
    </source>
</evidence>
<reference evidence="2 3" key="1">
    <citation type="submission" date="2024-05" db="EMBL/GenBank/DDBJ databases">
        <title>Genome sequencing and assembly of Indian major carp, Cirrhinus mrigala (Hamilton, 1822).</title>
        <authorList>
            <person name="Mohindra V."/>
            <person name="Chowdhury L.M."/>
            <person name="Lal K."/>
            <person name="Jena J.K."/>
        </authorList>
    </citation>
    <scope>NUCLEOTIDE SEQUENCE [LARGE SCALE GENOMIC DNA]</scope>
    <source>
        <strain evidence="2">CM1030</strain>
        <tissue evidence="2">Blood</tissue>
    </source>
</reference>
<sequence length="99" mass="11822">VLIYFSYGMWNSSLELSAREQAAHASSYQRYDTEVDDSFNEDEEEGQYQGWAAEERGYQYQKHYQHYDEQRPSNSHNYRSKGRTNKGFEELVNDEYSPE</sequence>
<comment type="caution">
    <text evidence="2">The sequence shown here is derived from an EMBL/GenBank/DDBJ whole genome shotgun (WGS) entry which is preliminary data.</text>
</comment>